<sequence>MSRRTAQRNAREDRREERKEGGHKEEEEEEEEEETTYPRRSTSDRWPRPRPTRKHRLKESGLLLGGVWVRRRNPLPLPPPAGPTNRWRSKQTTCENNRWTRDPVTSGRAPALFRREPRGTGHCRRVLDRNMPLVPRSNPPSQVPHPGQ</sequence>
<evidence type="ECO:0000313" key="3">
    <source>
        <dbReference type="Proteomes" id="UP001189429"/>
    </source>
</evidence>
<evidence type="ECO:0000256" key="1">
    <source>
        <dbReference type="SAM" id="MobiDB-lite"/>
    </source>
</evidence>
<feature type="compositionally biased region" description="Acidic residues" evidence="1">
    <location>
        <begin position="26"/>
        <end position="35"/>
    </location>
</feature>
<gene>
    <name evidence="2" type="ORF">PCOR1329_LOCUS22400</name>
</gene>
<reference evidence="2" key="1">
    <citation type="submission" date="2023-10" db="EMBL/GenBank/DDBJ databases">
        <authorList>
            <person name="Chen Y."/>
            <person name="Shah S."/>
            <person name="Dougan E. K."/>
            <person name="Thang M."/>
            <person name="Chan C."/>
        </authorList>
    </citation>
    <scope>NUCLEOTIDE SEQUENCE [LARGE SCALE GENOMIC DNA]</scope>
</reference>
<feature type="compositionally biased region" description="Basic and acidic residues" evidence="1">
    <location>
        <begin position="9"/>
        <end position="25"/>
    </location>
</feature>
<protein>
    <submittedName>
        <fullName evidence="2">Uncharacterized protein</fullName>
    </submittedName>
</protein>
<feature type="region of interest" description="Disordered" evidence="1">
    <location>
        <begin position="129"/>
        <end position="148"/>
    </location>
</feature>
<name>A0ABN9RST0_9DINO</name>
<feature type="compositionally biased region" description="Basic residues" evidence="1">
    <location>
        <begin position="48"/>
        <end position="57"/>
    </location>
</feature>
<accession>A0ABN9RST0</accession>
<keyword evidence="3" id="KW-1185">Reference proteome</keyword>
<comment type="caution">
    <text evidence="2">The sequence shown here is derived from an EMBL/GenBank/DDBJ whole genome shotgun (WGS) entry which is preliminary data.</text>
</comment>
<proteinExistence type="predicted"/>
<feature type="compositionally biased region" description="Pro residues" evidence="1">
    <location>
        <begin position="137"/>
        <end position="148"/>
    </location>
</feature>
<evidence type="ECO:0000313" key="2">
    <source>
        <dbReference type="EMBL" id="CAK0820921.1"/>
    </source>
</evidence>
<feature type="region of interest" description="Disordered" evidence="1">
    <location>
        <begin position="1"/>
        <end position="60"/>
    </location>
</feature>
<organism evidence="2 3">
    <name type="scientific">Prorocentrum cordatum</name>
    <dbReference type="NCBI Taxonomy" id="2364126"/>
    <lineage>
        <taxon>Eukaryota</taxon>
        <taxon>Sar</taxon>
        <taxon>Alveolata</taxon>
        <taxon>Dinophyceae</taxon>
        <taxon>Prorocentrales</taxon>
        <taxon>Prorocentraceae</taxon>
        <taxon>Prorocentrum</taxon>
    </lineage>
</organism>
<dbReference type="Proteomes" id="UP001189429">
    <property type="component" value="Unassembled WGS sequence"/>
</dbReference>
<feature type="region of interest" description="Disordered" evidence="1">
    <location>
        <begin position="71"/>
        <end position="90"/>
    </location>
</feature>
<dbReference type="EMBL" id="CAUYUJ010007481">
    <property type="protein sequence ID" value="CAK0820921.1"/>
    <property type="molecule type" value="Genomic_DNA"/>
</dbReference>